<proteinExistence type="predicted"/>
<dbReference type="Proteomes" id="UP000182998">
    <property type="component" value="Unassembled WGS sequence"/>
</dbReference>
<gene>
    <name evidence="2" type="ORF">LMI_1649</name>
    <name evidence="3" type="ORF">SAMN02982997_02517</name>
</gene>
<evidence type="ECO:0000313" key="2">
    <source>
        <dbReference type="EMBL" id="CEG60946.1"/>
    </source>
</evidence>
<feature type="transmembrane region" description="Helical" evidence="1">
    <location>
        <begin position="46"/>
        <end position="67"/>
    </location>
</feature>
<keyword evidence="5" id="KW-1185">Reference proteome</keyword>
<protein>
    <submittedName>
        <fullName evidence="2">Uncharacterized protein</fullName>
    </submittedName>
</protein>
<dbReference type="AlphaFoldDB" id="A0A098GHI7"/>
<keyword evidence="1" id="KW-1133">Transmembrane helix</keyword>
<reference evidence="3 5" key="3">
    <citation type="submission" date="2016-10" db="EMBL/GenBank/DDBJ databases">
        <authorList>
            <person name="Varghese N."/>
            <person name="Submissions S."/>
        </authorList>
    </citation>
    <scope>NUCLEOTIDE SEQUENCE [LARGE SCALE GENOMIC DNA]</scope>
    <source>
        <strain evidence="3 5">ATCC 33218</strain>
    </source>
</reference>
<keyword evidence="1" id="KW-0472">Membrane</keyword>
<dbReference type="KEGG" id="tmc:LMI_1649"/>
<sequence length="69" mass="8196">MSSFTKAEENYIDYEVKLRVHDALFKHIDYKFDKLEQKVNKIDHKFNLAIGLIITSIIIPVVLHYYVLL</sequence>
<accession>A0A098GHI7</accession>
<dbReference type="RefSeq" id="WP_045099276.1">
    <property type="nucleotide sequence ID" value="NZ_FMVN01000014.1"/>
</dbReference>
<dbReference type="HOGENOM" id="CLU_2774522_0_0_6"/>
<evidence type="ECO:0000256" key="1">
    <source>
        <dbReference type="SAM" id="Phobius"/>
    </source>
</evidence>
<reference evidence="4" key="1">
    <citation type="submission" date="2014-09" db="EMBL/GenBank/DDBJ databases">
        <authorList>
            <person name="Gomez-Valero L."/>
        </authorList>
    </citation>
    <scope>NUCLEOTIDE SEQUENCE [LARGE SCALE GENOMIC DNA]</scope>
    <source>
        <strain evidence="4">ATCC33218</strain>
    </source>
</reference>
<keyword evidence="1" id="KW-0812">Transmembrane</keyword>
<dbReference type="Proteomes" id="UP000032414">
    <property type="component" value="Chromosome I"/>
</dbReference>
<evidence type="ECO:0000313" key="3">
    <source>
        <dbReference type="EMBL" id="SCY69346.1"/>
    </source>
</evidence>
<organism evidence="2 4">
    <name type="scientific">Legionella micdadei</name>
    <name type="common">Tatlockia micdadei</name>
    <dbReference type="NCBI Taxonomy" id="451"/>
    <lineage>
        <taxon>Bacteria</taxon>
        <taxon>Pseudomonadati</taxon>
        <taxon>Pseudomonadota</taxon>
        <taxon>Gammaproteobacteria</taxon>
        <taxon>Legionellales</taxon>
        <taxon>Legionellaceae</taxon>
        <taxon>Legionella</taxon>
    </lineage>
</organism>
<dbReference type="EMBL" id="FMVN01000014">
    <property type="protein sequence ID" value="SCY69346.1"/>
    <property type="molecule type" value="Genomic_DNA"/>
</dbReference>
<dbReference type="PATRIC" id="fig|451.8.peg.1979"/>
<name>A0A098GHI7_LEGMI</name>
<reference evidence="2" key="2">
    <citation type="submission" date="2014-09" db="EMBL/GenBank/DDBJ databases">
        <authorList>
            <person name="GOMEZ-VALERO Laura"/>
        </authorList>
    </citation>
    <scope>NUCLEOTIDE SEQUENCE</scope>
    <source>
        <strain evidence="2">ATCC33218</strain>
    </source>
</reference>
<evidence type="ECO:0000313" key="4">
    <source>
        <dbReference type="Proteomes" id="UP000032414"/>
    </source>
</evidence>
<dbReference type="EMBL" id="LN614830">
    <property type="protein sequence ID" value="CEG60946.1"/>
    <property type="molecule type" value="Genomic_DNA"/>
</dbReference>
<evidence type="ECO:0000313" key="5">
    <source>
        <dbReference type="Proteomes" id="UP000182998"/>
    </source>
</evidence>